<dbReference type="OrthoDB" id="2437341at2759"/>
<evidence type="ECO:0000313" key="2">
    <source>
        <dbReference type="Proteomes" id="UP000789396"/>
    </source>
</evidence>
<proteinExistence type="predicted"/>
<protein>
    <submittedName>
        <fullName evidence="1">16323_t:CDS:1</fullName>
    </submittedName>
</protein>
<feature type="non-terminal residue" evidence="1">
    <location>
        <position position="95"/>
    </location>
</feature>
<reference evidence="1" key="1">
    <citation type="submission" date="2021-06" db="EMBL/GenBank/DDBJ databases">
        <authorList>
            <person name="Kallberg Y."/>
            <person name="Tangrot J."/>
            <person name="Rosling A."/>
        </authorList>
    </citation>
    <scope>NUCLEOTIDE SEQUENCE</scope>
    <source>
        <strain evidence="1">IN212</strain>
    </source>
</reference>
<dbReference type="AlphaFoldDB" id="A0A9N9KCU3"/>
<name>A0A9N9KCU3_9GLOM</name>
<keyword evidence="2" id="KW-1185">Reference proteome</keyword>
<evidence type="ECO:0000313" key="1">
    <source>
        <dbReference type="EMBL" id="CAG8819712.1"/>
    </source>
</evidence>
<organism evidence="1 2">
    <name type="scientific">Racocetra fulgida</name>
    <dbReference type="NCBI Taxonomy" id="60492"/>
    <lineage>
        <taxon>Eukaryota</taxon>
        <taxon>Fungi</taxon>
        <taxon>Fungi incertae sedis</taxon>
        <taxon>Mucoromycota</taxon>
        <taxon>Glomeromycotina</taxon>
        <taxon>Glomeromycetes</taxon>
        <taxon>Diversisporales</taxon>
        <taxon>Gigasporaceae</taxon>
        <taxon>Racocetra</taxon>
    </lineage>
</organism>
<dbReference type="EMBL" id="CAJVPZ010097908">
    <property type="protein sequence ID" value="CAG8819712.1"/>
    <property type="molecule type" value="Genomic_DNA"/>
</dbReference>
<comment type="caution">
    <text evidence="1">The sequence shown here is derived from an EMBL/GenBank/DDBJ whole genome shotgun (WGS) entry which is preliminary data.</text>
</comment>
<sequence>ERINYNDNIVLRSVFSEIVQQINKYLTPNLATEQQKQIVQSTIYRAQIFNLWDSDNSLNLQEITYDNDFIENIYDISQLYLLALIKENEYSSVKE</sequence>
<accession>A0A9N9KCU3</accession>
<gene>
    <name evidence="1" type="ORF">RFULGI_LOCUS19531</name>
</gene>
<feature type="non-terminal residue" evidence="1">
    <location>
        <position position="1"/>
    </location>
</feature>
<dbReference type="Proteomes" id="UP000789396">
    <property type="component" value="Unassembled WGS sequence"/>
</dbReference>